<organism evidence="1 2">
    <name type="scientific">Lithohypha guttulata</name>
    <dbReference type="NCBI Taxonomy" id="1690604"/>
    <lineage>
        <taxon>Eukaryota</taxon>
        <taxon>Fungi</taxon>
        <taxon>Dikarya</taxon>
        <taxon>Ascomycota</taxon>
        <taxon>Pezizomycotina</taxon>
        <taxon>Eurotiomycetes</taxon>
        <taxon>Chaetothyriomycetidae</taxon>
        <taxon>Chaetothyriales</taxon>
        <taxon>Trichomeriaceae</taxon>
        <taxon>Lithohypha</taxon>
    </lineage>
</organism>
<dbReference type="EMBL" id="JAVRRG010000043">
    <property type="protein sequence ID" value="KAK5093440.1"/>
    <property type="molecule type" value="Genomic_DNA"/>
</dbReference>
<evidence type="ECO:0000313" key="1">
    <source>
        <dbReference type="EMBL" id="KAK5093440.1"/>
    </source>
</evidence>
<dbReference type="Proteomes" id="UP001345013">
    <property type="component" value="Unassembled WGS sequence"/>
</dbReference>
<comment type="caution">
    <text evidence="1">The sequence shown here is derived from an EMBL/GenBank/DDBJ whole genome shotgun (WGS) entry which is preliminary data.</text>
</comment>
<evidence type="ECO:0000313" key="2">
    <source>
        <dbReference type="Proteomes" id="UP001345013"/>
    </source>
</evidence>
<gene>
    <name evidence="1" type="ORF">LTR24_004293</name>
</gene>
<proteinExistence type="predicted"/>
<dbReference type="InterPro" id="IPR021858">
    <property type="entry name" value="Fun_TF"/>
</dbReference>
<accession>A0ABR0KE22</accession>
<protein>
    <submittedName>
        <fullName evidence="1">Uncharacterized protein</fullName>
    </submittedName>
</protein>
<sequence>MKYYSYALDGLKQRLSDWLSASNEDYKPLFATIILLCHCEFIQGDANGAALQHLRACREFIEVALEHVHDPDHQDFIVFLVEHYGYFVLSANLRGSPQEENICLGLEFSTSILPLVKSLSSFGSVFAFEPAGLFLVPQIAQLALQRRQGASAPDDQLCRVAYMQLLNSLDHEQRSSGGLAELGSPEGRSWDKRQVVISIKINALLMFLHASFYEHCRSPAWIRELLQPLIDRTMMLLTHVEEIEACYGIFWSVLVVGSYIRDHVNQEQLIRQLRTNESSMLLLERGVDLLQWLWTDRDDTSFGLKGLEKIAAAHGVALCMC</sequence>
<name>A0ABR0KE22_9EURO</name>
<keyword evidence="2" id="KW-1185">Reference proteome</keyword>
<dbReference type="Pfam" id="PF11951">
    <property type="entry name" value="Fungal_trans_2"/>
    <property type="match status" value="1"/>
</dbReference>
<reference evidence="1 2" key="1">
    <citation type="submission" date="2023-08" db="EMBL/GenBank/DDBJ databases">
        <title>Black Yeasts Isolated from many extreme environments.</title>
        <authorList>
            <person name="Coleine C."/>
            <person name="Stajich J.E."/>
            <person name="Selbmann L."/>
        </authorList>
    </citation>
    <scope>NUCLEOTIDE SEQUENCE [LARGE SCALE GENOMIC DNA]</scope>
    <source>
        <strain evidence="1 2">CCFEE 5885</strain>
    </source>
</reference>